<name>A0A7D4GJD4_9BACT</name>
<organism evidence="1 2">
    <name type="scientific">Prevotella melaninogenica</name>
    <dbReference type="NCBI Taxonomy" id="28132"/>
    <lineage>
        <taxon>Bacteria</taxon>
        <taxon>Pseudomonadati</taxon>
        <taxon>Bacteroidota</taxon>
        <taxon>Bacteroidia</taxon>
        <taxon>Bacteroidales</taxon>
        <taxon>Prevotellaceae</taxon>
        <taxon>Prevotella</taxon>
    </lineage>
</organism>
<dbReference type="EMBL" id="CP054011">
    <property type="protein sequence ID" value="QKH89286.1"/>
    <property type="molecule type" value="Genomic_DNA"/>
</dbReference>
<sequence length="145" mass="17357">MVYKQSLLEWIDSFQTADVHTTDRHITDFSKQEIYKKEWIKKGFLIAESCIEYIRSTDYRIFVYIGFALKNRRKPFIPDTLSLGTMDKWTPPFIILSKTRMENEESYTTSNILSKILQRKVFYWQYKDKGLYLSNVYIAIEKPKA</sequence>
<evidence type="ECO:0000313" key="2">
    <source>
        <dbReference type="Proteomes" id="UP000500843"/>
    </source>
</evidence>
<dbReference type="AlphaFoldDB" id="A0A7D4GJD4"/>
<evidence type="ECO:0000313" key="1">
    <source>
        <dbReference type="EMBL" id="QKH89286.1"/>
    </source>
</evidence>
<protein>
    <submittedName>
        <fullName evidence="1">Uncharacterized protein</fullName>
    </submittedName>
</protein>
<accession>A0A7D4GJD4</accession>
<proteinExistence type="predicted"/>
<gene>
    <name evidence="1" type="ORF">FIU21_10255</name>
</gene>
<dbReference type="RefSeq" id="WP_004360710.1">
    <property type="nucleotide sequence ID" value="NZ_CP054011.1"/>
</dbReference>
<reference evidence="1 2" key="1">
    <citation type="submission" date="2020-05" db="EMBL/GenBank/DDBJ databases">
        <title>FDA dAtabase for Regulatory Grade micrObial Sequences (FDA-ARGOS): Supporting development and validation of Infectious Disease Dx tests.</title>
        <authorList>
            <person name="Moreno J."/>
            <person name="Tallon L."/>
            <person name="Sadzewicz L."/>
            <person name="Zhao X."/>
            <person name="Vavikolanu K."/>
            <person name="Mehta A."/>
            <person name="Aluvathingal J."/>
            <person name="Nadendla S."/>
            <person name="Myers T."/>
            <person name="Yan Y."/>
            <person name="Sichtig H."/>
        </authorList>
    </citation>
    <scope>NUCLEOTIDE SEQUENCE [LARGE SCALE GENOMIC DNA]</scope>
    <source>
        <strain evidence="1 2">FDAARGOS_760</strain>
    </source>
</reference>
<dbReference type="Proteomes" id="UP000500843">
    <property type="component" value="Chromosome 2"/>
</dbReference>